<feature type="compositionally biased region" description="Basic and acidic residues" evidence="1">
    <location>
        <begin position="245"/>
        <end position="282"/>
    </location>
</feature>
<feature type="compositionally biased region" description="Low complexity" evidence="1">
    <location>
        <begin position="309"/>
        <end position="326"/>
    </location>
</feature>
<feature type="compositionally biased region" description="Basic residues" evidence="1">
    <location>
        <begin position="235"/>
        <end position="244"/>
    </location>
</feature>
<organism evidence="2 3">
    <name type="scientific">Euplotes crassus</name>
    <dbReference type="NCBI Taxonomy" id="5936"/>
    <lineage>
        <taxon>Eukaryota</taxon>
        <taxon>Sar</taxon>
        <taxon>Alveolata</taxon>
        <taxon>Ciliophora</taxon>
        <taxon>Intramacronucleata</taxon>
        <taxon>Spirotrichea</taxon>
        <taxon>Hypotrichia</taxon>
        <taxon>Euplotida</taxon>
        <taxon>Euplotidae</taxon>
        <taxon>Moneuplotes</taxon>
    </lineage>
</organism>
<feature type="region of interest" description="Disordered" evidence="1">
    <location>
        <begin position="1"/>
        <end position="48"/>
    </location>
</feature>
<reference evidence="2" key="1">
    <citation type="submission" date="2023-07" db="EMBL/GenBank/DDBJ databases">
        <authorList>
            <consortium name="AG Swart"/>
            <person name="Singh M."/>
            <person name="Singh A."/>
            <person name="Seah K."/>
            <person name="Emmerich C."/>
        </authorList>
    </citation>
    <scope>NUCLEOTIDE SEQUENCE</scope>
    <source>
        <strain evidence="2">DP1</strain>
    </source>
</reference>
<keyword evidence="3" id="KW-1185">Reference proteome</keyword>
<feature type="compositionally biased region" description="Basic and acidic residues" evidence="1">
    <location>
        <begin position="223"/>
        <end position="234"/>
    </location>
</feature>
<feature type="compositionally biased region" description="Polar residues" evidence="1">
    <location>
        <begin position="143"/>
        <end position="172"/>
    </location>
</feature>
<feature type="region of interest" description="Disordered" evidence="1">
    <location>
        <begin position="134"/>
        <end position="337"/>
    </location>
</feature>
<proteinExistence type="predicted"/>
<feature type="compositionally biased region" description="Basic and acidic residues" evidence="1">
    <location>
        <begin position="1"/>
        <end position="12"/>
    </location>
</feature>
<evidence type="ECO:0000256" key="1">
    <source>
        <dbReference type="SAM" id="MobiDB-lite"/>
    </source>
</evidence>
<dbReference type="AlphaFoldDB" id="A0AAD1U047"/>
<dbReference type="Proteomes" id="UP001295684">
    <property type="component" value="Unassembled WGS sequence"/>
</dbReference>
<name>A0AAD1U047_EUPCR</name>
<gene>
    <name evidence="2" type="ORF">ECRASSUSDP1_LOCUS1005</name>
</gene>
<feature type="compositionally biased region" description="Low complexity" evidence="1">
    <location>
        <begin position="25"/>
        <end position="46"/>
    </location>
</feature>
<accession>A0AAD1U047</accession>
<feature type="compositionally biased region" description="Basic and acidic residues" evidence="1">
    <location>
        <begin position="175"/>
        <end position="191"/>
    </location>
</feature>
<evidence type="ECO:0000313" key="2">
    <source>
        <dbReference type="EMBL" id="CAI2359712.1"/>
    </source>
</evidence>
<evidence type="ECO:0000313" key="3">
    <source>
        <dbReference type="Proteomes" id="UP001295684"/>
    </source>
</evidence>
<comment type="caution">
    <text evidence="2">The sequence shown here is derived from an EMBL/GenBank/DDBJ whole genome shotgun (WGS) entry which is preliminary data.</text>
</comment>
<sequence length="527" mass="59379">MNRREKDLEKGEGMGISSDEESDSDSIPSSNGERPSIVPTSVIPPVAGLPMKSLFRVTDDDDYDRCYEEDLENQDSSYQDDYIEDSSVAGNAELRAYGGAKKRFIATRRDQSLGTIPEALPDNETTVRHTIAQSEFGKRSRGSGMNYTYSEETKQKSPSTIKSNNRQSMNLTNEDEPRQTLDPRNSLDENIKILCSDILSGNPKKKAAYGSVKSEEGPSDIDIQSRGRKTEKSQSSKKSRKTEKSHKSEKNKKSERSKKSEKRIISEKDEESHSSEESEESKSPSPKSGAKVNFGAIKESQNSSDELDVNNSSSEESSSTSENADASMKKKVTTSILKNPNKVKANLPVEDSNSIWSDDKKNVEILSESHSDSFCKDMDADQSEHKEDKQIESEFKSKIKMLEREQDALKAKIQKKWQQVSSTEVLKKASENDDLLKSYFIDEISRAAKNSEAVQPFDKNMSKKRYQRLKSRSLASHDLSIFNFKDLILKECMAKDIDLTVTERDKETIEHVKERVRAFASMQKNNS</sequence>
<dbReference type="EMBL" id="CAMPGE010000947">
    <property type="protein sequence ID" value="CAI2359712.1"/>
    <property type="molecule type" value="Genomic_DNA"/>
</dbReference>
<protein>
    <submittedName>
        <fullName evidence="2">Uncharacterized protein</fullName>
    </submittedName>
</protein>
<feature type="region of interest" description="Disordered" evidence="1">
    <location>
        <begin position="368"/>
        <end position="390"/>
    </location>
</feature>